<evidence type="ECO:0000256" key="2">
    <source>
        <dbReference type="ARBA" id="ARBA00007118"/>
    </source>
</evidence>
<evidence type="ECO:0000256" key="1">
    <source>
        <dbReference type="ARBA" id="ARBA00001917"/>
    </source>
</evidence>
<accession>A0A9X9S263</accession>
<dbReference type="SUPFAM" id="SSF54862">
    <property type="entry name" value="4Fe-4S ferredoxins"/>
    <property type="match status" value="1"/>
</dbReference>
<evidence type="ECO:0000256" key="4">
    <source>
        <dbReference type="ARBA" id="ARBA00022643"/>
    </source>
</evidence>
<dbReference type="PROSITE" id="PS00198">
    <property type="entry name" value="4FE4S_FER_1"/>
    <property type="match status" value="1"/>
</dbReference>
<evidence type="ECO:0000256" key="3">
    <source>
        <dbReference type="ARBA" id="ARBA00022630"/>
    </source>
</evidence>
<dbReference type="InterPro" id="IPR029479">
    <property type="entry name" value="Nitroreductase"/>
</dbReference>
<sequence>MSNITVSQEDCTKCGVCVKVCPVSIISMKENKLPMIAKDLEDKCVRCGHCEVFCLFNALETNFEGEYPLSMNQRAPDIKPDQLAKFVQTRRSIRHYRKKPLKRALIEQMLDVIRYSPTAANSQRVKWIVVHDPEKVQKIAAHTVEWMKTEVEKRPNHPYSLQYNGIIRRAGLGEDAVCHNAPHLLIAMIPKGSTWTKADPIIALSYFELVAKGYGIASCWNGFLKIAMEEYPPMREELEIPEGYMPSYALTFGYPKQRSTGAAPKRNPLSIKWI</sequence>
<dbReference type="PANTHER" id="PTHR43673:SF2">
    <property type="entry name" value="NITROREDUCTASE"/>
    <property type="match status" value="1"/>
</dbReference>
<evidence type="ECO:0000259" key="6">
    <source>
        <dbReference type="PROSITE" id="PS51379"/>
    </source>
</evidence>
<evidence type="ECO:0000313" key="8">
    <source>
        <dbReference type="Proteomes" id="UP001163096"/>
    </source>
</evidence>
<keyword evidence="8" id="KW-1185">Reference proteome</keyword>
<dbReference type="PANTHER" id="PTHR43673">
    <property type="entry name" value="NAD(P)H NITROREDUCTASE YDGI-RELATED"/>
    <property type="match status" value="1"/>
</dbReference>
<dbReference type="EMBL" id="CP113361">
    <property type="protein sequence ID" value="WAI00469.1"/>
    <property type="molecule type" value="Genomic_DNA"/>
</dbReference>
<dbReference type="AlphaFoldDB" id="A0A9X9S263"/>
<evidence type="ECO:0000313" key="7">
    <source>
        <dbReference type="EMBL" id="WAI00469.1"/>
    </source>
</evidence>
<dbReference type="GO" id="GO:0016491">
    <property type="term" value="F:oxidoreductase activity"/>
    <property type="evidence" value="ECO:0007669"/>
    <property type="project" value="UniProtKB-KW"/>
</dbReference>
<dbReference type="GeneID" id="76835138"/>
<feature type="domain" description="4Fe-4S ferredoxin-type" evidence="6">
    <location>
        <begin position="34"/>
        <end position="64"/>
    </location>
</feature>
<evidence type="ECO:0000256" key="5">
    <source>
        <dbReference type="ARBA" id="ARBA00023002"/>
    </source>
</evidence>
<dbReference type="Gene3D" id="3.30.70.20">
    <property type="match status" value="1"/>
</dbReference>
<dbReference type="Pfam" id="PF00881">
    <property type="entry name" value="Nitroreductase"/>
    <property type="match status" value="1"/>
</dbReference>
<reference evidence="7" key="1">
    <citation type="submission" date="2022-11" db="EMBL/GenBank/DDBJ databases">
        <title>Complete genome sequence of Methanogenium organophilum DSM 3596.</title>
        <authorList>
            <person name="Chen S.-C."/>
            <person name="Lai S.-J."/>
            <person name="You Y.-T."/>
        </authorList>
    </citation>
    <scope>NUCLEOTIDE SEQUENCE</scope>
    <source>
        <strain evidence="7">DSM 3596</strain>
    </source>
</reference>
<organism evidence="7 8">
    <name type="scientific">Methanogenium organophilum</name>
    <dbReference type="NCBI Taxonomy" id="2199"/>
    <lineage>
        <taxon>Archaea</taxon>
        <taxon>Methanobacteriati</taxon>
        <taxon>Methanobacteriota</taxon>
        <taxon>Stenosarchaea group</taxon>
        <taxon>Methanomicrobia</taxon>
        <taxon>Methanomicrobiales</taxon>
        <taxon>Methanomicrobiaceae</taxon>
        <taxon>Methanogenium</taxon>
    </lineage>
</organism>
<dbReference type="KEGG" id="mou:OU421_08510"/>
<dbReference type="RefSeq" id="WP_268185668.1">
    <property type="nucleotide sequence ID" value="NZ_CP113361.1"/>
</dbReference>
<dbReference type="Gene3D" id="3.40.109.10">
    <property type="entry name" value="NADH Oxidase"/>
    <property type="match status" value="1"/>
</dbReference>
<dbReference type="PROSITE" id="PS51379">
    <property type="entry name" value="4FE4S_FER_2"/>
    <property type="match status" value="2"/>
</dbReference>
<dbReference type="Proteomes" id="UP001163096">
    <property type="component" value="Chromosome"/>
</dbReference>
<gene>
    <name evidence="7" type="ORF">OU421_08510</name>
</gene>
<comment type="similarity">
    <text evidence="2">Belongs to the nitroreductase family.</text>
</comment>
<keyword evidence="3" id="KW-0285">Flavoprotein</keyword>
<keyword evidence="4" id="KW-0288">FMN</keyword>
<proteinExistence type="inferred from homology"/>
<dbReference type="InterPro" id="IPR017896">
    <property type="entry name" value="4Fe4S_Fe-S-bd"/>
</dbReference>
<dbReference type="Pfam" id="PF13187">
    <property type="entry name" value="Fer4_9"/>
    <property type="match status" value="1"/>
</dbReference>
<feature type="domain" description="4Fe-4S ferredoxin-type" evidence="6">
    <location>
        <begin position="2"/>
        <end position="31"/>
    </location>
</feature>
<dbReference type="CDD" id="cd02143">
    <property type="entry name" value="nitroreductase_FeS-like"/>
    <property type="match status" value="1"/>
</dbReference>
<protein>
    <submittedName>
        <fullName evidence="7">Nitroreductase family protein</fullName>
    </submittedName>
</protein>
<dbReference type="SUPFAM" id="SSF55469">
    <property type="entry name" value="FMN-dependent nitroreductase-like"/>
    <property type="match status" value="1"/>
</dbReference>
<dbReference type="InterPro" id="IPR017900">
    <property type="entry name" value="4Fe4S_Fe_S_CS"/>
</dbReference>
<dbReference type="InterPro" id="IPR000415">
    <property type="entry name" value="Nitroreductase-like"/>
</dbReference>
<keyword evidence="5" id="KW-0560">Oxidoreductase</keyword>
<name>A0A9X9S263_METOG</name>
<comment type="cofactor">
    <cofactor evidence="1">
        <name>FMN</name>
        <dbReference type="ChEBI" id="CHEBI:58210"/>
    </cofactor>
</comment>